<dbReference type="RefSeq" id="WP_041977561.1">
    <property type="nucleotide sequence ID" value="NZ_CBXV010000008.1"/>
</dbReference>
<name>A0A0B6WYK3_9BACT</name>
<accession>A0A0B6WYK3</accession>
<dbReference type="GO" id="GO:0000160">
    <property type="term" value="P:phosphorelay signal transduction system"/>
    <property type="evidence" value="ECO:0007669"/>
    <property type="project" value="InterPro"/>
</dbReference>
<dbReference type="Gene3D" id="3.40.50.2300">
    <property type="match status" value="1"/>
</dbReference>
<evidence type="ECO:0000256" key="2">
    <source>
        <dbReference type="PROSITE-ProRule" id="PRU00169"/>
    </source>
</evidence>
<dbReference type="InterPro" id="IPR050267">
    <property type="entry name" value="Anti-sigma-factor_SerPK"/>
</dbReference>
<sequence length="280" mass="31912">MGRRRILIVESDGKLRQSLERALEDLGHDVVATSNRREALARDDLEDFDLIISDLTEDAEAGAQILSELERKGLPVPVVVSASEGQPPSIIEAFRLGATNYLRRPYDREELRQIVEKTLAYKLRFLEDRKVTPYVRERIEFELPSDLSLMGGVLQYLLERAVKLGIIRPERSNLFVALDEAIANAIIHGNKSDPQKMVHIIAELTPREARFTIEDEGEGFDRQQIPDPRDPANLFKPSGRGVLLISNIMDEVEYNERGNRLTMVKRAEDVRTLARDDERK</sequence>
<evidence type="ECO:0000259" key="3">
    <source>
        <dbReference type="PROSITE" id="PS50110"/>
    </source>
</evidence>
<feature type="modified residue" description="4-aspartylphosphate" evidence="2">
    <location>
        <position position="54"/>
    </location>
</feature>
<reference evidence="4 5" key="2">
    <citation type="submission" date="2015-01" db="EMBL/GenBank/DDBJ databases">
        <title>Complete genome sequence of Pyrinomonas methylaliphatogenes type strain K22T.</title>
        <authorList>
            <person name="Lee K.C.Y."/>
            <person name="Power J.F."/>
            <person name="Dunfield P.F."/>
            <person name="Morgan X.C."/>
            <person name="Huttenhower C."/>
            <person name="Stott M.B."/>
        </authorList>
    </citation>
    <scope>NUCLEOTIDE SEQUENCE [LARGE SCALE GENOMIC DNA]</scope>
    <source>
        <strain evidence="4 5">K22</strain>
    </source>
</reference>
<dbReference type="EMBL" id="CBXV010000008">
    <property type="protein sequence ID" value="CDM66348.1"/>
    <property type="molecule type" value="Genomic_DNA"/>
</dbReference>
<evidence type="ECO:0000256" key="1">
    <source>
        <dbReference type="ARBA" id="ARBA00022527"/>
    </source>
</evidence>
<dbReference type="Proteomes" id="UP000031518">
    <property type="component" value="Unassembled WGS sequence"/>
</dbReference>
<keyword evidence="1" id="KW-0418">Kinase</keyword>
<proteinExistence type="predicted"/>
<evidence type="ECO:0000313" key="5">
    <source>
        <dbReference type="Proteomes" id="UP000031518"/>
    </source>
</evidence>
<reference evidence="4 5" key="1">
    <citation type="submission" date="2013-12" db="EMBL/GenBank/DDBJ databases">
        <authorList>
            <person name="Stott M."/>
        </authorList>
    </citation>
    <scope>NUCLEOTIDE SEQUENCE [LARGE SCALE GENOMIC DNA]</scope>
    <source>
        <strain evidence="4 5">K22</strain>
    </source>
</reference>
<keyword evidence="1" id="KW-0808">Transferase</keyword>
<keyword evidence="2" id="KW-0597">Phosphoprotein</keyword>
<dbReference type="InterPro" id="IPR001789">
    <property type="entry name" value="Sig_transdc_resp-reg_receiver"/>
</dbReference>
<dbReference type="CDD" id="cd00156">
    <property type="entry name" value="REC"/>
    <property type="match status" value="1"/>
</dbReference>
<dbReference type="Pfam" id="PF00072">
    <property type="entry name" value="Response_reg"/>
    <property type="match status" value="1"/>
</dbReference>
<organism evidence="4 5">
    <name type="scientific">Pyrinomonas methylaliphatogenes</name>
    <dbReference type="NCBI Taxonomy" id="454194"/>
    <lineage>
        <taxon>Bacteria</taxon>
        <taxon>Pseudomonadati</taxon>
        <taxon>Acidobacteriota</taxon>
        <taxon>Blastocatellia</taxon>
        <taxon>Blastocatellales</taxon>
        <taxon>Pyrinomonadaceae</taxon>
        <taxon>Pyrinomonas</taxon>
    </lineage>
</organism>
<keyword evidence="1" id="KW-0723">Serine/threonine-protein kinase</keyword>
<dbReference type="AlphaFoldDB" id="A0A0B6WYK3"/>
<dbReference type="Pfam" id="PF13581">
    <property type="entry name" value="HATPase_c_2"/>
    <property type="match status" value="1"/>
</dbReference>
<dbReference type="PANTHER" id="PTHR35526:SF3">
    <property type="entry name" value="ANTI-SIGMA-F FACTOR RSBW"/>
    <property type="match status" value="1"/>
</dbReference>
<dbReference type="GO" id="GO:0004674">
    <property type="term" value="F:protein serine/threonine kinase activity"/>
    <property type="evidence" value="ECO:0007669"/>
    <property type="project" value="UniProtKB-KW"/>
</dbReference>
<dbReference type="PANTHER" id="PTHR35526">
    <property type="entry name" value="ANTI-SIGMA-F FACTOR RSBW-RELATED"/>
    <property type="match status" value="1"/>
</dbReference>
<protein>
    <submittedName>
        <fullName evidence="4">Response regulator with CheY-like receiver, AAA-type ATPase, and DNA-binding domains</fullName>
    </submittedName>
</protein>
<dbReference type="SMART" id="SM00448">
    <property type="entry name" value="REC"/>
    <property type="match status" value="1"/>
</dbReference>
<dbReference type="SUPFAM" id="SSF52172">
    <property type="entry name" value="CheY-like"/>
    <property type="match status" value="1"/>
</dbReference>
<gene>
    <name evidence="4" type="ORF">PYK22_02376</name>
</gene>
<keyword evidence="5" id="KW-1185">Reference proteome</keyword>
<dbReference type="Gene3D" id="3.30.565.10">
    <property type="entry name" value="Histidine kinase-like ATPase, C-terminal domain"/>
    <property type="match status" value="1"/>
</dbReference>
<dbReference type="SUPFAM" id="SSF55874">
    <property type="entry name" value="ATPase domain of HSP90 chaperone/DNA topoisomerase II/histidine kinase"/>
    <property type="match status" value="1"/>
</dbReference>
<dbReference type="InterPro" id="IPR003594">
    <property type="entry name" value="HATPase_dom"/>
</dbReference>
<dbReference type="InterPro" id="IPR011006">
    <property type="entry name" value="CheY-like_superfamily"/>
</dbReference>
<feature type="domain" description="Response regulatory" evidence="3">
    <location>
        <begin position="5"/>
        <end position="119"/>
    </location>
</feature>
<dbReference type="STRING" id="454194.PYK22_02376"/>
<dbReference type="PROSITE" id="PS50110">
    <property type="entry name" value="RESPONSE_REGULATORY"/>
    <property type="match status" value="1"/>
</dbReference>
<keyword evidence="4" id="KW-0238">DNA-binding</keyword>
<dbReference type="CDD" id="cd16936">
    <property type="entry name" value="HATPase_RsbW-like"/>
    <property type="match status" value="1"/>
</dbReference>
<dbReference type="InterPro" id="IPR036890">
    <property type="entry name" value="HATPase_C_sf"/>
</dbReference>
<evidence type="ECO:0000313" key="4">
    <source>
        <dbReference type="EMBL" id="CDM66348.1"/>
    </source>
</evidence>
<dbReference type="GO" id="GO:0003677">
    <property type="term" value="F:DNA binding"/>
    <property type="evidence" value="ECO:0007669"/>
    <property type="project" value="UniProtKB-KW"/>
</dbReference>